<dbReference type="EMBL" id="JASCIR010000019">
    <property type="protein sequence ID" value="MDI3388712.1"/>
    <property type="molecule type" value="Genomic_DNA"/>
</dbReference>
<keyword evidence="1" id="KW-0472">Membrane</keyword>
<sequence>MRIEAYGAGPGSERGRRPAGVAARLAVSLGYVGRAVAVALGAG</sequence>
<comment type="caution">
    <text evidence="2">The sequence shown here is derived from an EMBL/GenBank/DDBJ whole genome shotgun (WGS) entry which is preliminary data.</text>
</comment>
<evidence type="ECO:0000313" key="3">
    <source>
        <dbReference type="Proteomes" id="UP001224661"/>
    </source>
</evidence>
<name>A0ABT6RW98_9ACTN</name>
<protein>
    <submittedName>
        <fullName evidence="2">Uncharacterized protein</fullName>
    </submittedName>
</protein>
<evidence type="ECO:0000313" key="2">
    <source>
        <dbReference type="EMBL" id="MDI3388712.1"/>
    </source>
</evidence>
<dbReference type="RefSeq" id="WP_282515162.1">
    <property type="nucleotide sequence ID" value="NZ_JASCIR010000019.1"/>
</dbReference>
<organism evidence="2 3">
    <name type="scientific">Streptomyces solicavernae</name>
    <dbReference type="NCBI Taxonomy" id="3043614"/>
    <lineage>
        <taxon>Bacteria</taxon>
        <taxon>Bacillati</taxon>
        <taxon>Actinomycetota</taxon>
        <taxon>Actinomycetes</taxon>
        <taxon>Kitasatosporales</taxon>
        <taxon>Streptomycetaceae</taxon>
        <taxon>Streptomyces</taxon>
    </lineage>
</organism>
<proteinExistence type="predicted"/>
<keyword evidence="3" id="KW-1185">Reference proteome</keyword>
<keyword evidence="1" id="KW-1133">Transmembrane helix</keyword>
<gene>
    <name evidence="2" type="ORF">QIS99_21255</name>
</gene>
<reference evidence="2 3" key="1">
    <citation type="submission" date="2023-05" db="EMBL/GenBank/DDBJ databases">
        <title>Draft genome sequence of Streptomyces sp. B-S-A8 isolated from a cave soil in Thailand.</title>
        <authorList>
            <person name="Chamroensaksri N."/>
            <person name="Muangham S."/>
        </authorList>
    </citation>
    <scope>NUCLEOTIDE SEQUENCE [LARGE SCALE GENOMIC DNA]</scope>
    <source>
        <strain evidence="2 3">B-S-A8</strain>
    </source>
</reference>
<keyword evidence="1" id="KW-0812">Transmembrane</keyword>
<accession>A0ABT6RW98</accession>
<evidence type="ECO:0000256" key="1">
    <source>
        <dbReference type="SAM" id="Phobius"/>
    </source>
</evidence>
<feature type="transmembrane region" description="Helical" evidence="1">
    <location>
        <begin position="21"/>
        <end position="42"/>
    </location>
</feature>
<dbReference type="Proteomes" id="UP001224661">
    <property type="component" value="Unassembled WGS sequence"/>
</dbReference>